<dbReference type="PROSITE" id="PS51257">
    <property type="entry name" value="PROKAR_LIPOPROTEIN"/>
    <property type="match status" value="1"/>
</dbReference>
<keyword evidence="1" id="KW-0732">Signal</keyword>
<feature type="chain" id="PRO_5039579044" evidence="1">
    <location>
        <begin position="23"/>
        <end position="163"/>
    </location>
</feature>
<feature type="signal peptide" evidence="1">
    <location>
        <begin position="1"/>
        <end position="22"/>
    </location>
</feature>
<dbReference type="AlphaFoldDB" id="A0A9D7PTT2"/>
<evidence type="ECO:0000256" key="1">
    <source>
        <dbReference type="SAM" id="SignalP"/>
    </source>
</evidence>
<protein>
    <submittedName>
        <fullName evidence="2">Uncharacterized protein</fullName>
    </submittedName>
</protein>
<gene>
    <name evidence="2" type="ORF">IPL58_14130</name>
</gene>
<accession>A0A9D7PTT2</accession>
<proteinExistence type="predicted"/>
<comment type="caution">
    <text evidence="2">The sequence shown here is derived from an EMBL/GenBank/DDBJ whole genome shotgun (WGS) entry which is preliminary data.</text>
</comment>
<name>A0A9D7PTT2_9PROT</name>
<dbReference type="Proteomes" id="UP000886689">
    <property type="component" value="Unassembled WGS sequence"/>
</dbReference>
<dbReference type="EMBL" id="JADJUC010000023">
    <property type="protein sequence ID" value="MBK8525089.1"/>
    <property type="molecule type" value="Genomic_DNA"/>
</dbReference>
<reference evidence="2" key="1">
    <citation type="submission" date="2020-10" db="EMBL/GenBank/DDBJ databases">
        <title>Connecting structure to function with the recovery of over 1000 high-quality activated sludge metagenome-assembled genomes encoding full-length rRNA genes using long-read sequencing.</title>
        <authorList>
            <person name="Singleton C.M."/>
            <person name="Petriglieri F."/>
            <person name="Kristensen J.M."/>
            <person name="Kirkegaard R.H."/>
            <person name="Michaelsen T.Y."/>
            <person name="Andersen M.H."/>
            <person name="Karst S.M."/>
            <person name="Dueholm M.S."/>
            <person name="Nielsen P.H."/>
            <person name="Albertsen M."/>
        </authorList>
    </citation>
    <scope>NUCLEOTIDE SEQUENCE</scope>
    <source>
        <strain evidence="2">Hirt_18-Q3-R61-65_BATAC.395</strain>
    </source>
</reference>
<sequence length="163" mass="17493">MKVPASVPAFVLALLLSSAASAAPAAAMVSCPDLAKVVQAGTCPTEEELLFTFNGYCSDNARIYGKGAEVCTNYASYRKLKNIVLWEKPGTDFQAYVSCDLPGESFKGRKPSAITVSKQGKMTRLACSYGEGVTFTYRTHRECRVENAEACKTHPAACKASCE</sequence>
<evidence type="ECO:0000313" key="2">
    <source>
        <dbReference type="EMBL" id="MBK8525089.1"/>
    </source>
</evidence>
<evidence type="ECO:0000313" key="3">
    <source>
        <dbReference type="Proteomes" id="UP000886689"/>
    </source>
</evidence>
<organism evidence="2 3">
    <name type="scientific">Candidatus Proximibacter danicus</name>
    <dbReference type="NCBI Taxonomy" id="2954365"/>
    <lineage>
        <taxon>Bacteria</taxon>
        <taxon>Pseudomonadati</taxon>
        <taxon>Pseudomonadota</taxon>
        <taxon>Betaproteobacteria</taxon>
        <taxon>Candidatus Proximibacter</taxon>
    </lineage>
</organism>